<protein>
    <submittedName>
        <fullName evidence="3">Retrovirus-related Pol polyprotein from transposon TNT 1-94</fullName>
    </submittedName>
</protein>
<dbReference type="EMBL" id="BKCJ011016323">
    <property type="protein sequence ID" value="GFC67630.1"/>
    <property type="molecule type" value="Genomic_DNA"/>
</dbReference>
<comment type="caution">
    <text evidence="3">The sequence shown here is derived from an EMBL/GenBank/DDBJ whole genome shotgun (WGS) entry which is preliminary data.</text>
</comment>
<name>A0A699QLL6_TANCI</name>
<evidence type="ECO:0000313" key="3">
    <source>
        <dbReference type="EMBL" id="GFC67630.1"/>
    </source>
</evidence>
<feature type="compositionally biased region" description="Polar residues" evidence="1">
    <location>
        <begin position="86"/>
        <end position="100"/>
    </location>
</feature>
<accession>A0A699QLL6</accession>
<feature type="compositionally biased region" description="Polar residues" evidence="1">
    <location>
        <begin position="155"/>
        <end position="179"/>
    </location>
</feature>
<evidence type="ECO:0000256" key="1">
    <source>
        <dbReference type="SAM" id="MobiDB-lite"/>
    </source>
</evidence>
<evidence type="ECO:0000259" key="2">
    <source>
        <dbReference type="Pfam" id="PF25597"/>
    </source>
</evidence>
<proteinExistence type="predicted"/>
<sequence>MRPFGCLVTILNTLDLLGKFNRKVDEGFLVGYSISSKAFRVFNSRTRIVQETLHINFLENKPNVARNGPTCLFDIDTLTKSMNYQPISARNQPNPSADPQNTDDDTTFEVKEPEFEVETPESEVHVSPSSSAKTKKHNDKTKREAKGKIPAVRQILTNSTNTFSAAGPSNTAVSPTLRESSYVDPS</sequence>
<feature type="domain" description="Retroviral polymerase SH3-like" evidence="2">
    <location>
        <begin position="6"/>
        <end position="62"/>
    </location>
</feature>
<reference evidence="3" key="1">
    <citation type="journal article" date="2019" name="Sci. Rep.">
        <title>Draft genome of Tanacetum cinerariifolium, the natural source of mosquito coil.</title>
        <authorList>
            <person name="Yamashiro T."/>
            <person name="Shiraishi A."/>
            <person name="Satake H."/>
            <person name="Nakayama K."/>
        </authorList>
    </citation>
    <scope>NUCLEOTIDE SEQUENCE</scope>
</reference>
<dbReference type="InterPro" id="IPR057670">
    <property type="entry name" value="SH3_retrovirus"/>
</dbReference>
<feature type="region of interest" description="Disordered" evidence="1">
    <location>
        <begin position="86"/>
        <end position="186"/>
    </location>
</feature>
<dbReference type="Pfam" id="PF25597">
    <property type="entry name" value="SH3_retrovirus"/>
    <property type="match status" value="1"/>
</dbReference>
<gene>
    <name evidence="3" type="ORF">Tci_839600</name>
</gene>
<dbReference type="AlphaFoldDB" id="A0A699QLL6"/>
<organism evidence="3">
    <name type="scientific">Tanacetum cinerariifolium</name>
    <name type="common">Dalmatian daisy</name>
    <name type="synonym">Chrysanthemum cinerariifolium</name>
    <dbReference type="NCBI Taxonomy" id="118510"/>
    <lineage>
        <taxon>Eukaryota</taxon>
        <taxon>Viridiplantae</taxon>
        <taxon>Streptophyta</taxon>
        <taxon>Embryophyta</taxon>
        <taxon>Tracheophyta</taxon>
        <taxon>Spermatophyta</taxon>
        <taxon>Magnoliopsida</taxon>
        <taxon>eudicotyledons</taxon>
        <taxon>Gunneridae</taxon>
        <taxon>Pentapetalae</taxon>
        <taxon>asterids</taxon>
        <taxon>campanulids</taxon>
        <taxon>Asterales</taxon>
        <taxon>Asteraceae</taxon>
        <taxon>Asteroideae</taxon>
        <taxon>Anthemideae</taxon>
        <taxon>Anthemidinae</taxon>
        <taxon>Tanacetum</taxon>
    </lineage>
</organism>